<gene>
    <name evidence="1" type="ORF">GX50_08199</name>
</gene>
<name>A0A2B7YY82_9EURO</name>
<comment type="caution">
    <text evidence="1">The sequence shown here is derived from an EMBL/GenBank/DDBJ whole genome shotgun (WGS) entry which is preliminary data.</text>
</comment>
<sequence length="118" mass="13433">MDYSEIANRYNIAYDLCCWLPGIPYLLDEDNLVRCIPEAFISNFLANQFQFPYPAEGPAFVPRTMIPLGNTTTPIQFPHPSARPQLALQDLPNMAGDRVLIRRLRQALTDRKLRAIAV</sequence>
<proteinExistence type="predicted"/>
<evidence type="ECO:0000313" key="2">
    <source>
        <dbReference type="Proteomes" id="UP000226031"/>
    </source>
</evidence>
<dbReference type="AlphaFoldDB" id="A0A2B7YY82"/>
<accession>A0A2B7YY82</accession>
<dbReference type="EMBL" id="PDND01000279">
    <property type="protein sequence ID" value="PGH29054.1"/>
    <property type="molecule type" value="Genomic_DNA"/>
</dbReference>
<dbReference type="Proteomes" id="UP000226031">
    <property type="component" value="Unassembled WGS sequence"/>
</dbReference>
<reference evidence="1 2" key="1">
    <citation type="submission" date="2017-10" db="EMBL/GenBank/DDBJ databases">
        <title>Comparative genomics in systemic dimorphic fungi from Ajellomycetaceae.</title>
        <authorList>
            <person name="Munoz J.F."/>
            <person name="Mcewen J.G."/>
            <person name="Clay O.K."/>
            <person name="Cuomo C.A."/>
        </authorList>
    </citation>
    <scope>NUCLEOTIDE SEQUENCE [LARGE SCALE GENOMIC DNA]</scope>
    <source>
        <strain evidence="1 2">UAMH4076</strain>
    </source>
</reference>
<keyword evidence="2" id="KW-1185">Reference proteome</keyword>
<organism evidence="1 2">
    <name type="scientific">[Emmonsia] crescens</name>
    <dbReference type="NCBI Taxonomy" id="73230"/>
    <lineage>
        <taxon>Eukaryota</taxon>
        <taxon>Fungi</taxon>
        <taxon>Dikarya</taxon>
        <taxon>Ascomycota</taxon>
        <taxon>Pezizomycotina</taxon>
        <taxon>Eurotiomycetes</taxon>
        <taxon>Eurotiomycetidae</taxon>
        <taxon>Onygenales</taxon>
        <taxon>Ajellomycetaceae</taxon>
        <taxon>Emergomyces</taxon>
    </lineage>
</organism>
<protein>
    <submittedName>
        <fullName evidence="1">Uncharacterized protein</fullName>
    </submittedName>
</protein>
<evidence type="ECO:0000313" key="1">
    <source>
        <dbReference type="EMBL" id="PGH29054.1"/>
    </source>
</evidence>